<protein>
    <recommendedName>
        <fullName evidence="3">Lipoprotein</fullName>
    </recommendedName>
</protein>
<proteinExistence type="predicted"/>
<reference evidence="2" key="1">
    <citation type="journal article" date="2017" name="Genome Announc.">
        <title>Complete Genome Sequence of Mycobacterium stephanolepidis.</title>
        <authorList>
            <person name="Fukano H."/>
            <person name="Yoshida M."/>
            <person name="Katayama Y."/>
            <person name="Omatsu T."/>
            <person name="Mizutani T."/>
            <person name="Kurata O."/>
            <person name="Wada S."/>
            <person name="Hoshino Y."/>
        </authorList>
    </citation>
    <scope>NUCLEOTIDE SEQUENCE [LARGE SCALE GENOMIC DNA]</scope>
    <source>
        <strain evidence="2">NJB0901</strain>
    </source>
</reference>
<dbReference type="RefSeq" id="WP_231896963.1">
    <property type="nucleotide sequence ID" value="NZ_AP018165.1"/>
</dbReference>
<gene>
    <name evidence="1" type="ORF">MSTE_00092</name>
</gene>
<keyword evidence="2" id="KW-1185">Reference proteome</keyword>
<dbReference type="KEGG" id="mste:MSTE_00092"/>
<dbReference type="PROSITE" id="PS51257">
    <property type="entry name" value="PROKAR_LIPOPROTEIN"/>
    <property type="match status" value="1"/>
</dbReference>
<sequence length="384" mass="40677">MRNGYGRTRAWTVVGAVAVVLLGGCDKPSRPAEPSPKTFVFQTQTSIGLVRGSTVALQLKRVAGSLTGPVPLTRDGRHIYGAGVSAITVADTASLVEQEIDCGGTCIGFLPPLAPLGDGVVGGFDLGATTNPSQDGKTTTAVVKGIDLNAAEHHVEDLGSIPLAVPQPAQSNVAPYTFFLDAAQGVYVFLQAVVYRPTRPWELAQTLYIVRPGSAPMSLGDYAFPSESDVWGVVSPDRKRLAVGSYSATESASACSSVGVDLFDTATGERTTIHPDTPAEGEVQYRVRRAWWGADGSLYVNYQQRQCDQNAAWSPPVVWAYTNGRWDRVSTPGPALFALNLGDGETAVVEPKGLNSGILYLIDKGGNRTQIAEDVTAIADIPQR</sequence>
<dbReference type="EMBL" id="AP018165">
    <property type="protein sequence ID" value="BAX95442.1"/>
    <property type="molecule type" value="Genomic_DNA"/>
</dbReference>
<dbReference type="Proteomes" id="UP000217954">
    <property type="component" value="Chromosome"/>
</dbReference>
<reference evidence="1 2" key="2">
    <citation type="journal article" date="2017" name="Int. J. Syst. Evol. Microbiol.">
        <title>Mycobacterium stephanolepidis sp. nov., a rapidly growing species related to Mycobacterium chelonae, isolated from marine teleost fish, Stephanolepis cirrhifer.</title>
        <authorList>
            <person name="Fukano H."/>
            <person name="Wada S."/>
            <person name="Kurata O."/>
            <person name="Katayama K."/>
            <person name="Fujiwara N."/>
            <person name="Hoshino Y."/>
        </authorList>
    </citation>
    <scope>NUCLEOTIDE SEQUENCE [LARGE SCALE GENOMIC DNA]</scope>
    <source>
        <strain evidence="1 2">NJB0901</strain>
    </source>
</reference>
<evidence type="ECO:0008006" key="3">
    <source>
        <dbReference type="Google" id="ProtNLM"/>
    </source>
</evidence>
<dbReference type="AlphaFoldDB" id="A0A1Z4ER64"/>
<evidence type="ECO:0000313" key="2">
    <source>
        <dbReference type="Proteomes" id="UP000217954"/>
    </source>
</evidence>
<organism evidence="1 2">
    <name type="scientific">[Mycobacterium] stephanolepidis</name>
    <dbReference type="NCBI Taxonomy" id="1520670"/>
    <lineage>
        <taxon>Bacteria</taxon>
        <taxon>Bacillati</taxon>
        <taxon>Actinomycetota</taxon>
        <taxon>Actinomycetes</taxon>
        <taxon>Mycobacteriales</taxon>
        <taxon>Mycobacteriaceae</taxon>
        <taxon>Mycobacteroides</taxon>
    </lineage>
</organism>
<accession>A0A1Z4ER64</accession>
<evidence type="ECO:0000313" key="1">
    <source>
        <dbReference type="EMBL" id="BAX95442.1"/>
    </source>
</evidence>
<name>A0A1Z4ER64_9MYCO</name>